<feature type="domain" description="MmgE/PrpD N-terminal" evidence="2">
    <location>
        <begin position="6"/>
        <end position="239"/>
    </location>
</feature>
<protein>
    <submittedName>
        <fullName evidence="4">2-methylcitrate dehydratase PrpD</fullName>
    </submittedName>
</protein>
<evidence type="ECO:0000256" key="1">
    <source>
        <dbReference type="ARBA" id="ARBA00006174"/>
    </source>
</evidence>
<dbReference type="PANTHER" id="PTHR16943">
    <property type="entry name" value="2-METHYLCITRATE DEHYDRATASE-RELATED"/>
    <property type="match status" value="1"/>
</dbReference>
<dbReference type="InterPro" id="IPR005656">
    <property type="entry name" value="MmgE_PrpD"/>
</dbReference>
<evidence type="ECO:0000259" key="2">
    <source>
        <dbReference type="Pfam" id="PF03972"/>
    </source>
</evidence>
<sequence length="446" mass="46776">MLTRKLGEIVSSAVRSGTSESAREAAKPGIIDTVATMLAGRREAPVTILLRACGALPAGAAKEVAGLSATRAAEAALINGVAAHVLDFDDVALRGHPSAVMVPAILALAAELGSSGREALDAYVVGYQVWGELVQREPGMHHIKGWHPTSVFGSVGAAAACAALLRLDAGRAAHAIGLGATQSAGLMANFGSMSKSFQAGRAAQAGVWAARLAQEGFTAGADVIEHPQGFLNAFSPAGKADTERPLADPAQGWTIAQQPVSIKKYPTCFYTHRTLDSILAARALTDIPADQVRDVQVHMSREHATVLRNHRPETGLAAKFSIEFAAASALLFGRAGLSELTDSVAQDARVQALMSRVSTVLSTDYSAEWQGAAVADWAVIHLADGRRIKTAPVTHAQGHAMRPLEKPDLDAKFGDCVRAGGAGVDADRLLGKLWRLEDEPICELWS</sequence>
<proteinExistence type="inferred from homology"/>
<dbReference type="InterPro" id="IPR045337">
    <property type="entry name" value="MmgE_PrpD_C"/>
</dbReference>
<evidence type="ECO:0000313" key="5">
    <source>
        <dbReference type="Proteomes" id="UP000184226"/>
    </source>
</evidence>
<accession>A0A1M5ZWR6</accession>
<dbReference type="Gene3D" id="1.10.4100.10">
    <property type="entry name" value="2-methylcitrate dehydratase PrpD"/>
    <property type="match status" value="1"/>
</dbReference>
<dbReference type="GO" id="GO:0016829">
    <property type="term" value="F:lyase activity"/>
    <property type="evidence" value="ECO:0007669"/>
    <property type="project" value="InterPro"/>
</dbReference>
<dbReference type="Pfam" id="PF03972">
    <property type="entry name" value="MmgE_PrpD_N"/>
    <property type="match status" value="1"/>
</dbReference>
<organism evidence="4 5">
    <name type="scientific">Pollutimonas bauzanensis</name>
    <dbReference type="NCBI Taxonomy" id="658167"/>
    <lineage>
        <taxon>Bacteria</taxon>
        <taxon>Pseudomonadati</taxon>
        <taxon>Pseudomonadota</taxon>
        <taxon>Betaproteobacteria</taxon>
        <taxon>Burkholderiales</taxon>
        <taxon>Alcaligenaceae</taxon>
        <taxon>Pollutimonas</taxon>
    </lineage>
</organism>
<dbReference type="Pfam" id="PF19305">
    <property type="entry name" value="MmgE_PrpD_C"/>
    <property type="match status" value="1"/>
</dbReference>
<dbReference type="InterPro" id="IPR042188">
    <property type="entry name" value="MmgE/PrpD_sf_2"/>
</dbReference>
<dbReference type="RefSeq" id="WP_073109120.1">
    <property type="nucleotide sequence ID" value="NZ_FQXE01000020.1"/>
</dbReference>
<dbReference type="InterPro" id="IPR042183">
    <property type="entry name" value="MmgE/PrpD_sf_1"/>
</dbReference>
<dbReference type="InterPro" id="IPR045336">
    <property type="entry name" value="MmgE_PrpD_N"/>
</dbReference>
<evidence type="ECO:0000313" key="4">
    <source>
        <dbReference type="EMBL" id="SHI28711.1"/>
    </source>
</evidence>
<dbReference type="PANTHER" id="PTHR16943:SF8">
    <property type="entry name" value="2-METHYLCITRATE DEHYDRATASE"/>
    <property type="match status" value="1"/>
</dbReference>
<comment type="similarity">
    <text evidence="1">Belongs to the PrpD family.</text>
</comment>
<reference evidence="4 5" key="1">
    <citation type="submission" date="2016-11" db="EMBL/GenBank/DDBJ databases">
        <authorList>
            <person name="Jaros S."/>
            <person name="Januszkiewicz K."/>
            <person name="Wedrychowicz H."/>
        </authorList>
    </citation>
    <scope>NUCLEOTIDE SEQUENCE [LARGE SCALE GENOMIC DNA]</scope>
    <source>
        <strain evidence="4 5">CGMCC 1.10190</strain>
    </source>
</reference>
<name>A0A1M5ZWR6_9BURK</name>
<keyword evidence="5" id="KW-1185">Reference proteome</keyword>
<gene>
    <name evidence="4" type="ORF">SAMN04488135_1208</name>
</gene>
<dbReference type="AlphaFoldDB" id="A0A1M5ZWR6"/>
<dbReference type="SUPFAM" id="SSF103378">
    <property type="entry name" value="2-methylcitrate dehydratase PrpD"/>
    <property type="match status" value="1"/>
</dbReference>
<dbReference type="InterPro" id="IPR036148">
    <property type="entry name" value="MmgE/PrpD_sf"/>
</dbReference>
<dbReference type="Proteomes" id="UP000184226">
    <property type="component" value="Unassembled WGS sequence"/>
</dbReference>
<dbReference type="Gene3D" id="3.30.1330.120">
    <property type="entry name" value="2-methylcitrate dehydratase PrpD"/>
    <property type="match status" value="1"/>
</dbReference>
<evidence type="ECO:0000259" key="3">
    <source>
        <dbReference type="Pfam" id="PF19305"/>
    </source>
</evidence>
<feature type="domain" description="MmgE/PrpD C-terminal" evidence="3">
    <location>
        <begin position="265"/>
        <end position="421"/>
    </location>
</feature>
<dbReference type="EMBL" id="FQXE01000020">
    <property type="protein sequence ID" value="SHI28711.1"/>
    <property type="molecule type" value="Genomic_DNA"/>
</dbReference>
<dbReference type="STRING" id="658167.SAMN04488135_1208"/>